<organism evidence="1 2">
    <name type="scientific">Pseudooceanicola nanhaiensis</name>
    <dbReference type="NCBI Taxonomy" id="375761"/>
    <lineage>
        <taxon>Bacteria</taxon>
        <taxon>Pseudomonadati</taxon>
        <taxon>Pseudomonadota</taxon>
        <taxon>Alphaproteobacteria</taxon>
        <taxon>Rhodobacterales</taxon>
        <taxon>Paracoccaceae</taxon>
        <taxon>Pseudooceanicola</taxon>
    </lineage>
</organism>
<sequence length="325" mass="35399">MNAVTFQNLPVAVNAEGDARRTGVEVEFAGLGEGDAAHLLAEALKGRARRTDSHDWLVEGSVIGDIEVYLDAAWRKSEHAALREAGLRLGRDIIPVELVTEPLDRDGLTQLASACDVLRDAGAEGSGRGMLYGFGVHLNVEIAGEDAAGITRPLLAYALIEDWLRKAMPIDRSRRVLPWTAPYPTSGVKALAKAGPEAAPREVMEIYLKRMADRNHGLDMLPLFAFLDSAAVEKATGQAKALKARPAFHFRLPDCRIDEPDWSLSTEWDRWCLVERVAVDCGLLDRLADGWLDEHGLITLSRSGWAERCGTILASAGLTADRKAA</sequence>
<evidence type="ECO:0000313" key="2">
    <source>
        <dbReference type="Proteomes" id="UP000649829"/>
    </source>
</evidence>
<gene>
    <name evidence="1" type="ORF">GCM10011534_31770</name>
</gene>
<proteinExistence type="predicted"/>
<dbReference type="Pfam" id="PF12224">
    <property type="entry name" value="Amidoligase_2"/>
    <property type="match status" value="1"/>
</dbReference>
<comment type="caution">
    <text evidence="1">The sequence shown here is derived from an EMBL/GenBank/DDBJ whole genome shotgun (WGS) entry which is preliminary data.</text>
</comment>
<dbReference type="EMBL" id="BMLF01000002">
    <property type="protein sequence ID" value="GGM07441.1"/>
    <property type="molecule type" value="Genomic_DNA"/>
</dbReference>
<dbReference type="RefSeq" id="WP_028287039.1">
    <property type="nucleotide sequence ID" value="NZ_BMLF01000002.1"/>
</dbReference>
<name>A0A917T394_9RHOB</name>
<reference evidence="1" key="1">
    <citation type="journal article" date="2014" name="Int. J. Syst. Evol. Microbiol.">
        <title>Complete genome sequence of Corynebacterium casei LMG S-19264T (=DSM 44701T), isolated from a smear-ripened cheese.</title>
        <authorList>
            <consortium name="US DOE Joint Genome Institute (JGI-PGF)"/>
            <person name="Walter F."/>
            <person name="Albersmeier A."/>
            <person name="Kalinowski J."/>
            <person name="Ruckert C."/>
        </authorList>
    </citation>
    <scope>NUCLEOTIDE SEQUENCE</scope>
    <source>
        <strain evidence="1">CGMCC 1.6293</strain>
    </source>
</reference>
<accession>A0A917T394</accession>
<dbReference type="InterPro" id="IPR022025">
    <property type="entry name" value="Amidoligase_2"/>
</dbReference>
<reference evidence="1" key="2">
    <citation type="submission" date="2020-09" db="EMBL/GenBank/DDBJ databases">
        <authorList>
            <person name="Sun Q."/>
            <person name="Zhou Y."/>
        </authorList>
    </citation>
    <scope>NUCLEOTIDE SEQUENCE</scope>
    <source>
        <strain evidence="1">CGMCC 1.6293</strain>
    </source>
</reference>
<protein>
    <recommendedName>
        <fullName evidence="3">Amidoligase enzyme</fullName>
    </recommendedName>
</protein>
<keyword evidence="2" id="KW-1185">Reference proteome</keyword>
<evidence type="ECO:0008006" key="3">
    <source>
        <dbReference type="Google" id="ProtNLM"/>
    </source>
</evidence>
<evidence type="ECO:0000313" key="1">
    <source>
        <dbReference type="EMBL" id="GGM07441.1"/>
    </source>
</evidence>
<dbReference type="AlphaFoldDB" id="A0A917T394"/>
<dbReference type="Proteomes" id="UP000649829">
    <property type="component" value="Unassembled WGS sequence"/>
</dbReference>